<organism evidence="1 2">
    <name type="scientific">Aspergillus sclerotioniger CBS 115572</name>
    <dbReference type="NCBI Taxonomy" id="1450535"/>
    <lineage>
        <taxon>Eukaryota</taxon>
        <taxon>Fungi</taxon>
        <taxon>Dikarya</taxon>
        <taxon>Ascomycota</taxon>
        <taxon>Pezizomycotina</taxon>
        <taxon>Eurotiomycetes</taxon>
        <taxon>Eurotiomycetidae</taxon>
        <taxon>Eurotiales</taxon>
        <taxon>Aspergillaceae</taxon>
        <taxon>Aspergillus</taxon>
        <taxon>Aspergillus subgen. Circumdati</taxon>
    </lineage>
</organism>
<dbReference type="Proteomes" id="UP000246702">
    <property type="component" value="Unassembled WGS sequence"/>
</dbReference>
<keyword evidence="2" id="KW-1185">Reference proteome</keyword>
<sequence>MVKVWPSLALSFSRLFSRTAVPLQPPSSFLVPGLCSPFVSPDSSLSALVLGPSRFLGRFRASLSLADLDLLTSLSLPLPSRVLLSAHH</sequence>
<dbReference type="AlphaFoldDB" id="A0A317XET1"/>
<dbReference type="EMBL" id="MSFK01000001">
    <property type="protein sequence ID" value="PWY96322.1"/>
    <property type="molecule type" value="Genomic_DNA"/>
</dbReference>
<evidence type="ECO:0000313" key="2">
    <source>
        <dbReference type="Proteomes" id="UP000246702"/>
    </source>
</evidence>
<gene>
    <name evidence="1" type="ORF">BO94DRAFT_6131</name>
</gene>
<accession>A0A317XET1</accession>
<dbReference type="GeneID" id="37118838"/>
<comment type="caution">
    <text evidence="1">The sequence shown here is derived from an EMBL/GenBank/DDBJ whole genome shotgun (WGS) entry which is preliminary data.</text>
</comment>
<proteinExistence type="predicted"/>
<evidence type="ECO:0000313" key="1">
    <source>
        <dbReference type="EMBL" id="PWY96322.1"/>
    </source>
</evidence>
<dbReference type="RefSeq" id="XP_025473083.1">
    <property type="nucleotide sequence ID" value="XM_025616695.1"/>
</dbReference>
<protein>
    <submittedName>
        <fullName evidence="1">Uncharacterized protein</fullName>
    </submittedName>
</protein>
<reference evidence="1 2" key="1">
    <citation type="submission" date="2016-12" db="EMBL/GenBank/DDBJ databases">
        <title>The genomes of Aspergillus section Nigri reveals drivers in fungal speciation.</title>
        <authorList>
            <consortium name="DOE Joint Genome Institute"/>
            <person name="Vesth T.C."/>
            <person name="Nybo J."/>
            <person name="Theobald S."/>
            <person name="Brandl J."/>
            <person name="Frisvad J.C."/>
            <person name="Nielsen K.F."/>
            <person name="Lyhne E.K."/>
            <person name="Kogle M.E."/>
            <person name="Kuo A."/>
            <person name="Riley R."/>
            <person name="Clum A."/>
            <person name="Nolan M."/>
            <person name="Lipzen A."/>
            <person name="Salamov A."/>
            <person name="Henrissat B."/>
            <person name="Wiebenga A."/>
            <person name="De Vries R.P."/>
            <person name="Grigoriev I.V."/>
            <person name="Mortensen U.H."/>
            <person name="Andersen M.R."/>
            <person name="Baker S.E."/>
        </authorList>
    </citation>
    <scope>NUCLEOTIDE SEQUENCE [LARGE SCALE GENOMIC DNA]</scope>
    <source>
        <strain evidence="1 2">CBS 115572</strain>
    </source>
</reference>
<name>A0A317XET1_9EURO</name>